<dbReference type="Proteomes" id="UP001160625">
    <property type="component" value="Unassembled WGS sequence"/>
</dbReference>
<dbReference type="InterPro" id="IPR008000">
    <property type="entry name" value="Rham/fucose_mutarotase"/>
</dbReference>
<dbReference type="EMBL" id="JARYGZ010000001">
    <property type="protein sequence ID" value="MDH7637257.1"/>
    <property type="molecule type" value="Genomic_DNA"/>
</dbReference>
<dbReference type="InterPro" id="IPR011008">
    <property type="entry name" value="Dimeric_a/b-barrel"/>
</dbReference>
<sequence length="118" mass="12626">MADRQRHVLLLDLIDDADAIARYEAWHADGALPPAIGRSIRTAGVTAMDIYRAGTRLVMVMDTAEGFDPAAKAAADAADPDVQAWETLMASVQRPIPTAAPGEKWVEAARIFTLAGQP</sequence>
<keyword evidence="1" id="KW-0413">Isomerase</keyword>
<evidence type="ECO:0000313" key="1">
    <source>
        <dbReference type="EMBL" id="MDH7637257.1"/>
    </source>
</evidence>
<dbReference type="EC" id="5.1.3.32" evidence="1"/>
<accession>A0ABT6MWK6</accession>
<keyword evidence="2" id="KW-1185">Reference proteome</keyword>
<dbReference type="SUPFAM" id="SSF54909">
    <property type="entry name" value="Dimeric alpha+beta barrel"/>
    <property type="match status" value="1"/>
</dbReference>
<dbReference type="GO" id="GO:0062192">
    <property type="term" value="F:L-rhamnose mutarotase activity"/>
    <property type="evidence" value="ECO:0007669"/>
    <property type="project" value="UniProtKB-EC"/>
</dbReference>
<dbReference type="RefSeq" id="WP_281042616.1">
    <property type="nucleotide sequence ID" value="NZ_JARYGZ010000001.1"/>
</dbReference>
<evidence type="ECO:0000313" key="2">
    <source>
        <dbReference type="Proteomes" id="UP001160625"/>
    </source>
</evidence>
<dbReference type="InterPro" id="IPR052996">
    <property type="entry name" value="Carb_Metab_Mutarotase"/>
</dbReference>
<reference evidence="1" key="1">
    <citation type="submission" date="2023-04" db="EMBL/GenBank/DDBJ databases">
        <title>Sphingomonas sp. MAHUQ-71 isolated from rice field.</title>
        <authorList>
            <person name="Huq M.A."/>
        </authorList>
    </citation>
    <scope>NUCLEOTIDE SEQUENCE</scope>
    <source>
        <strain evidence="1">MAHUQ-71</strain>
    </source>
</reference>
<gene>
    <name evidence="1" type="ORF">QGN17_00810</name>
</gene>
<name>A0ABT6MWK6_9SPHN</name>
<comment type="caution">
    <text evidence="1">The sequence shown here is derived from an EMBL/GenBank/DDBJ whole genome shotgun (WGS) entry which is preliminary data.</text>
</comment>
<dbReference type="Pfam" id="PF05336">
    <property type="entry name" value="rhaM"/>
    <property type="match status" value="1"/>
</dbReference>
<protein>
    <submittedName>
        <fullName evidence="1">L-rhamnose mutarotase</fullName>
        <ecNumber evidence="1">5.1.3.32</ecNumber>
    </submittedName>
</protein>
<dbReference type="PANTHER" id="PTHR43239:SF1">
    <property type="entry name" value="UPF0734 PROTEIN DDB_G0273871_DDB_G0273177"/>
    <property type="match status" value="1"/>
</dbReference>
<dbReference type="Gene3D" id="3.30.70.100">
    <property type="match status" value="1"/>
</dbReference>
<dbReference type="PANTHER" id="PTHR43239">
    <property type="entry name" value="UPF0734 PROTEIN DDB_G0273871/DDB_G0273177"/>
    <property type="match status" value="1"/>
</dbReference>
<proteinExistence type="predicted"/>
<organism evidence="1 2">
    <name type="scientific">Sphingomonas oryzagri</name>
    <dbReference type="NCBI Taxonomy" id="3042314"/>
    <lineage>
        <taxon>Bacteria</taxon>
        <taxon>Pseudomonadati</taxon>
        <taxon>Pseudomonadota</taxon>
        <taxon>Alphaproteobacteria</taxon>
        <taxon>Sphingomonadales</taxon>
        <taxon>Sphingomonadaceae</taxon>
        <taxon>Sphingomonas</taxon>
    </lineage>
</organism>